<dbReference type="EMBL" id="CAEZXM010000002">
    <property type="protein sequence ID" value="CAB4678333.1"/>
    <property type="molecule type" value="Genomic_DNA"/>
</dbReference>
<dbReference type="AlphaFoldDB" id="A0A6J6N185"/>
<proteinExistence type="predicted"/>
<sequence>MTASTPSAAELQQRALNLRRLAQRIEQLDATVLYRRAGTDTWIGPTAQRCVDELMTARTLLLQAADASRVTARRLELRAINA</sequence>
<organism evidence="1">
    <name type="scientific">freshwater metagenome</name>
    <dbReference type="NCBI Taxonomy" id="449393"/>
    <lineage>
        <taxon>unclassified sequences</taxon>
        <taxon>metagenomes</taxon>
        <taxon>ecological metagenomes</taxon>
    </lineage>
</organism>
<protein>
    <submittedName>
        <fullName evidence="1">Unannotated protein</fullName>
    </submittedName>
</protein>
<gene>
    <name evidence="1" type="ORF">UFOPK2366_00031</name>
</gene>
<name>A0A6J6N185_9ZZZZ</name>
<accession>A0A6J6N185</accession>
<reference evidence="1" key="1">
    <citation type="submission" date="2020-05" db="EMBL/GenBank/DDBJ databases">
        <authorList>
            <person name="Chiriac C."/>
            <person name="Salcher M."/>
            <person name="Ghai R."/>
            <person name="Kavagutti S V."/>
        </authorList>
    </citation>
    <scope>NUCLEOTIDE SEQUENCE</scope>
</reference>
<evidence type="ECO:0000313" key="1">
    <source>
        <dbReference type="EMBL" id="CAB4678333.1"/>
    </source>
</evidence>